<keyword evidence="7" id="KW-0732">Signal</keyword>
<proteinExistence type="inferred from homology"/>
<dbReference type="GO" id="GO:0050660">
    <property type="term" value="F:flavin adenine dinucleotide binding"/>
    <property type="evidence" value="ECO:0007669"/>
    <property type="project" value="InterPro"/>
</dbReference>
<dbReference type="PANTHER" id="PTHR11552">
    <property type="entry name" value="GLUCOSE-METHANOL-CHOLINE GMC OXIDOREDUCTASE"/>
    <property type="match status" value="1"/>
</dbReference>
<keyword evidence="11" id="KW-1185">Reference proteome</keyword>
<feature type="active site" description="Proton donor" evidence="5">
    <location>
        <position position="526"/>
    </location>
</feature>
<organism evidence="10 11">
    <name type="scientific">Cylindrobasidium torrendii FP15055 ss-10</name>
    <dbReference type="NCBI Taxonomy" id="1314674"/>
    <lineage>
        <taxon>Eukaryota</taxon>
        <taxon>Fungi</taxon>
        <taxon>Dikarya</taxon>
        <taxon>Basidiomycota</taxon>
        <taxon>Agaricomycotina</taxon>
        <taxon>Agaricomycetes</taxon>
        <taxon>Agaricomycetidae</taxon>
        <taxon>Agaricales</taxon>
        <taxon>Marasmiineae</taxon>
        <taxon>Physalacriaceae</taxon>
        <taxon>Cylindrobasidium</taxon>
    </lineage>
</organism>
<dbReference type="PANTHER" id="PTHR11552:SF147">
    <property type="entry name" value="CHOLINE DEHYDROGENASE, MITOCHONDRIAL"/>
    <property type="match status" value="1"/>
</dbReference>
<dbReference type="SUPFAM" id="SSF51905">
    <property type="entry name" value="FAD/NAD(P)-binding domain"/>
    <property type="match status" value="1"/>
</dbReference>
<protein>
    <submittedName>
        <fullName evidence="10">GMC oxidoreductase</fullName>
    </submittedName>
</protein>
<dbReference type="Gene3D" id="3.30.560.10">
    <property type="entry name" value="Glucose Oxidase, domain 3"/>
    <property type="match status" value="1"/>
</dbReference>
<dbReference type="STRING" id="1314674.A0A0D7B8P0"/>
<dbReference type="AlphaFoldDB" id="A0A0D7B8P0"/>
<dbReference type="Proteomes" id="UP000054007">
    <property type="component" value="Unassembled WGS sequence"/>
</dbReference>
<feature type="chain" id="PRO_5002316820" evidence="7">
    <location>
        <begin position="19"/>
        <end position="593"/>
    </location>
</feature>
<evidence type="ECO:0000256" key="3">
    <source>
        <dbReference type="ARBA" id="ARBA00022630"/>
    </source>
</evidence>
<evidence type="ECO:0000256" key="4">
    <source>
        <dbReference type="ARBA" id="ARBA00022827"/>
    </source>
</evidence>
<evidence type="ECO:0000313" key="11">
    <source>
        <dbReference type="Proteomes" id="UP000054007"/>
    </source>
</evidence>
<dbReference type="EMBL" id="KN880540">
    <property type="protein sequence ID" value="KIY66928.1"/>
    <property type="molecule type" value="Genomic_DNA"/>
</dbReference>
<accession>A0A0D7B8P0</accession>
<comment type="cofactor">
    <cofactor evidence="1 6">
        <name>FAD</name>
        <dbReference type="ChEBI" id="CHEBI:57692"/>
    </cofactor>
</comment>
<reference evidence="10 11" key="1">
    <citation type="journal article" date="2015" name="Fungal Genet. Biol.">
        <title>Evolution of novel wood decay mechanisms in Agaricales revealed by the genome sequences of Fistulina hepatica and Cylindrobasidium torrendii.</title>
        <authorList>
            <person name="Floudas D."/>
            <person name="Held B.W."/>
            <person name="Riley R."/>
            <person name="Nagy L.G."/>
            <person name="Koehler G."/>
            <person name="Ransdell A.S."/>
            <person name="Younus H."/>
            <person name="Chow J."/>
            <person name="Chiniquy J."/>
            <person name="Lipzen A."/>
            <person name="Tritt A."/>
            <person name="Sun H."/>
            <person name="Haridas S."/>
            <person name="LaButti K."/>
            <person name="Ohm R.A."/>
            <person name="Kues U."/>
            <person name="Blanchette R.A."/>
            <person name="Grigoriev I.V."/>
            <person name="Minto R.E."/>
            <person name="Hibbett D.S."/>
        </authorList>
    </citation>
    <scope>NUCLEOTIDE SEQUENCE [LARGE SCALE GENOMIC DNA]</scope>
    <source>
        <strain evidence="10 11">FP15055 ss-10</strain>
    </source>
</reference>
<dbReference type="InterPro" id="IPR012132">
    <property type="entry name" value="GMC_OxRdtase"/>
</dbReference>
<sequence length="593" mass="63508">MDCRRVLVASLLAIQALGRLVFSPSELTQTEYDFVIVGVGTAGSVLASRLSEDPSVSVLAIEAGGSNEDVLATIAPFLAVSLPGTSVDWNYTTPPIEGYNNRTLGYTRGYGLGGSSVLNLLTWNRGSIDLWNRWASLTGDSGWSWDAMEPYWLKVDNFVSQNATGKYDPLAHGYSGEVNTSLPGWPTELDPLVCKASAELGGRFAWTQDHNSGTFLGTSYMQSAIGGGERSSAATAYLYPVIERANLDVLVNTRVAKLVEGSSKSGTLSFTSAVLSQGPEDEGVTINAAKEVILSAGVFGTPQILQLSGIGAKSSIENLGISTIVDLPDVGEFLKDHPAVAAYYLVNSNNTFDSLLRNSTLFADTLAEWQATRSGRFVDSPANTYTFLRWPEESDIYAIHGDPSSGETSGHMEVIFVDGFAQFGPLAQPAEGSFLTLLAGVVSPTTNGSVTLNTTNIFDQPTIAPDFIASEFDQATMVQVLKDVETFMNASAWKDFIIGPYGDFANATTDALKLQFVRKYGSNINHPVGTARMSPREASWGVLDAELLVKGTSGLRVVDASVFPTIPESHTQAPVYMVAERAVDLIKAKHLLS</sequence>
<feature type="binding site" evidence="6">
    <location>
        <position position="255"/>
    </location>
    <ligand>
        <name>FAD</name>
        <dbReference type="ChEBI" id="CHEBI:57692"/>
    </ligand>
</feature>
<dbReference type="Pfam" id="PF00732">
    <property type="entry name" value="GMC_oxred_N"/>
    <property type="match status" value="1"/>
</dbReference>
<name>A0A0D7B8P0_9AGAR</name>
<feature type="signal peptide" evidence="7">
    <location>
        <begin position="1"/>
        <end position="18"/>
    </location>
</feature>
<dbReference type="SUPFAM" id="SSF54373">
    <property type="entry name" value="FAD-linked reductases, C-terminal domain"/>
    <property type="match status" value="1"/>
</dbReference>
<keyword evidence="4 6" id="KW-0274">FAD</keyword>
<evidence type="ECO:0000256" key="6">
    <source>
        <dbReference type="PIRSR" id="PIRSR000137-2"/>
    </source>
</evidence>
<dbReference type="InterPro" id="IPR007867">
    <property type="entry name" value="GMC_OxRtase_C"/>
</dbReference>
<evidence type="ECO:0000256" key="5">
    <source>
        <dbReference type="PIRSR" id="PIRSR000137-1"/>
    </source>
</evidence>
<dbReference type="InterPro" id="IPR000172">
    <property type="entry name" value="GMC_OxRdtase_N"/>
</dbReference>
<keyword evidence="3" id="KW-0285">Flavoprotein</keyword>
<dbReference type="PIRSF" id="PIRSF000137">
    <property type="entry name" value="Alcohol_oxidase"/>
    <property type="match status" value="1"/>
</dbReference>
<dbReference type="Gene3D" id="3.50.50.60">
    <property type="entry name" value="FAD/NAD(P)-binding domain"/>
    <property type="match status" value="1"/>
</dbReference>
<evidence type="ECO:0000256" key="7">
    <source>
        <dbReference type="SAM" id="SignalP"/>
    </source>
</evidence>
<feature type="domain" description="Glucose-methanol-choline oxidoreductase C-terminal" evidence="9">
    <location>
        <begin position="444"/>
        <end position="579"/>
    </location>
</feature>
<comment type="similarity">
    <text evidence="2">Belongs to the GMC oxidoreductase family.</text>
</comment>
<evidence type="ECO:0000256" key="1">
    <source>
        <dbReference type="ARBA" id="ARBA00001974"/>
    </source>
</evidence>
<dbReference type="Pfam" id="PF05199">
    <property type="entry name" value="GMC_oxred_C"/>
    <property type="match status" value="1"/>
</dbReference>
<evidence type="ECO:0000256" key="2">
    <source>
        <dbReference type="ARBA" id="ARBA00010790"/>
    </source>
</evidence>
<dbReference type="InterPro" id="IPR036188">
    <property type="entry name" value="FAD/NAD-bd_sf"/>
</dbReference>
<dbReference type="OrthoDB" id="269227at2759"/>
<feature type="active site" description="Proton acceptor" evidence="5">
    <location>
        <position position="570"/>
    </location>
</feature>
<feature type="domain" description="Glucose-methanol-choline oxidoreductase N-terminal" evidence="8">
    <location>
        <begin position="32"/>
        <end position="339"/>
    </location>
</feature>
<evidence type="ECO:0000259" key="9">
    <source>
        <dbReference type="Pfam" id="PF05199"/>
    </source>
</evidence>
<evidence type="ECO:0000259" key="8">
    <source>
        <dbReference type="Pfam" id="PF00732"/>
    </source>
</evidence>
<gene>
    <name evidence="10" type="ORF">CYLTODRAFT_423011</name>
</gene>
<evidence type="ECO:0000313" key="10">
    <source>
        <dbReference type="EMBL" id="KIY66928.1"/>
    </source>
</evidence>
<dbReference type="GO" id="GO:0016614">
    <property type="term" value="F:oxidoreductase activity, acting on CH-OH group of donors"/>
    <property type="evidence" value="ECO:0007669"/>
    <property type="project" value="InterPro"/>
</dbReference>